<organism evidence="6">
    <name type="scientific">marine sediment metagenome</name>
    <dbReference type="NCBI Taxonomy" id="412755"/>
    <lineage>
        <taxon>unclassified sequences</taxon>
        <taxon>metagenomes</taxon>
        <taxon>ecological metagenomes</taxon>
    </lineage>
</organism>
<keyword evidence="2" id="KW-0547">Nucleotide-binding</keyword>
<dbReference type="InterPro" id="IPR001174">
    <property type="entry name" value="HddA/FKP"/>
</dbReference>
<dbReference type="Pfam" id="PF00288">
    <property type="entry name" value="GHMP_kinases_N"/>
    <property type="match status" value="1"/>
</dbReference>
<dbReference type="GO" id="GO:0005524">
    <property type="term" value="F:ATP binding"/>
    <property type="evidence" value="ECO:0007669"/>
    <property type="project" value="UniProtKB-KW"/>
</dbReference>
<name>X0SMW8_9ZZZZ</name>
<feature type="non-terminal residue" evidence="6">
    <location>
        <position position="267"/>
    </location>
</feature>
<dbReference type="InterPro" id="IPR052203">
    <property type="entry name" value="GHMP_Kinase-Related"/>
</dbReference>
<dbReference type="PRINTS" id="PR00960">
    <property type="entry name" value="LMBPPROTEIN"/>
</dbReference>
<keyword evidence="1" id="KW-0808">Transferase</keyword>
<comment type="caution">
    <text evidence="6">The sequence shown here is derived from an EMBL/GenBank/DDBJ whole genome shotgun (WGS) entry which is preliminary data.</text>
</comment>
<reference evidence="6" key="1">
    <citation type="journal article" date="2014" name="Front. Microbiol.">
        <title>High frequency of phylogenetically diverse reductive dehalogenase-homologous genes in deep subseafloor sedimentary metagenomes.</title>
        <authorList>
            <person name="Kawai M."/>
            <person name="Futagami T."/>
            <person name="Toyoda A."/>
            <person name="Takaki Y."/>
            <person name="Nishi S."/>
            <person name="Hori S."/>
            <person name="Arai W."/>
            <person name="Tsubouchi T."/>
            <person name="Morono Y."/>
            <person name="Uchiyama I."/>
            <person name="Ito T."/>
            <person name="Fujiyama A."/>
            <person name="Inagaki F."/>
            <person name="Takami H."/>
        </authorList>
    </citation>
    <scope>NUCLEOTIDE SEQUENCE</scope>
    <source>
        <strain evidence="6">Expedition CK06-06</strain>
    </source>
</reference>
<dbReference type="AlphaFoldDB" id="X0SMW8"/>
<feature type="domain" description="GHMP kinase N-terminal" evidence="5">
    <location>
        <begin position="80"/>
        <end position="157"/>
    </location>
</feature>
<gene>
    <name evidence="6" type="ORF">S01H1_17968</name>
</gene>
<dbReference type="SUPFAM" id="SSF55060">
    <property type="entry name" value="GHMP Kinase, C-terminal domain"/>
    <property type="match status" value="1"/>
</dbReference>
<dbReference type="InterPro" id="IPR006204">
    <property type="entry name" value="GHMP_kinase_N_dom"/>
</dbReference>
<evidence type="ECO:0000256" key="3">
    <source>
        <dbReference type="ARBA" id="ARBA00022777"/>
    </source>
</evidence>
<dbReference type="Gene3D" id="3.30.230.120">
    <property type="match status" value="1"/>
</dbReference>
<proteinExistence type="predicted"/>
<accession>X0SMW8</accession>
<evidence type="ECO:0000256" key="2">
    <source>
        <dbReference type="ARBA" id="ARBA00022741"/>
    </source>
</evidence>
<evidence type="ECO:0000256" key="4">
    <source>
        <dbReference type="ARBA" id="ARBA00022840"/>
    </source>
</evidence>
<dbReference type="InterPro" id="IPR020568">
    <property type="entry name" value="Ribosomal_Su5_D2-typ_SF"/>
</dbReference>
<keyword evidence="3" id="KW-0418">Kinase</keyword>
<protein>
    <recommendedName>
        <fullName evidence="5">GHMP kinase N-terminal domain-containing protein</fullName>
    </recommendedName>
</protein>
<evidence type="ECO:0000313" key="6">
    <source>
        <dbReference type="EMBL" id="GAF76451.1"/>
    </source>
</evidence>
<evidence type="ECO:0000259" key="5">
    <source>
        <dbReference type="Pfam" id="PF00288"/>
    </source>
</evidence>
<evidence type="ECO:0000256" key="1">
    <source>
        <dbReference type="ARBA" id="ARBA00022679"/>
    </source>
</evidence>
<dbReference type="GO" id="GO:0050201">
    <property type="term" value="F:fucokinase activity"/>
    <property type="evidence" value="ECO:0007669"/>
    <property type="project" value="TreeGrafter"/>
</dbReference>
<dbReference type="PANTHER" id="PTHR32463">
    <property type="entry name" value="L-FUCOSE KINASE"/>
    <property type="match status" value="1"/>
</dbReference>
<dbReference type="SUPFAM" id="SSF54211">
    <property type="entry name" value="Ribosomal protein S5 domain 2-like"/>
    <property type="match status" value="1"/>
</dbReference>
<dbReference type="InterPro" id="IPR036554">
    <property type="entry name" value="GHMP_kinase_C_sf"/>
</dbReference>
<dbReference type="EMBL" id="BARS01009564">
    <property type="protein sequence ID" value="GAF76451.1"/>
    <property type="molecule type" value="Genomic_DNA"/>
</dbReference>
<dbReference type="GO" id="GO:0042352">
    <property type="term" value="P:GDP-L-fucose salvage"/>
    <property type="evidence" value="ECO:0007669"/>
    <property type="project" value="TreeGrafter"/>
</dbReference>
<keyword evidence="4" id="KW-0067">ATP-binding</keyword>
<dbReference type="PANTHER" id="PTHR32463:SF0">
    <property type="entry name" value="L-FUCOSE KINASE"/>
    <property type="match status" value="1"/>
</dbReference>
<sequence length="267" mass="30056">MIITRTPFRISFFGGGTDYPVYYKEHGGAVLSTTINKYCYINCRYLPPFFDYKYRIRYTSREETKNISEINHPSVRECLRFLNIDKGIEMVHTSDIPAQSGIGSSSAFTVGFLNSLYGLSGKMTTKRQLARDAIHIEQSVLKENVGSQDQVAAAFGGFNKIEFGGDRDFYVTPITIKQDKLNILQNSLMLFYTGLVRNASEIAGEQINATPSKKKELGLMTEMVDEAVNILNADSDDIDDFGRLLNKAWKIKRSITNLITNGKIDQI</sequence>